<evidence type="ECO:0000313" key="5">
    <source>
        <dbReference type="Proteomes" id="UP000294963"/>
    </source>
</evidence>
<dbReference type="EMBL" id="SLVJ01000035">
    <property type="protein sequence ID" value="TCM60233.1"/>
    <property type="molecule type" value="Genomic_DNA"/>
</dbReference>
<sequence length="472" mass="51489">MVRRVKKLSAFQRGLCLLSALAYVSVQTPTQAQFYTIIGPDGFPMVIQDRPKAKRESQPAPIPTPKPVAKAVPNAAPEVDPQAEVKVVPPAPLRSDSTGTEIVIAENKAKNPALKQPPATVASTQSALTTGTTQKSATLAVDKHPAVLPAEKQGPVSAAEKPIRVTTVEKQPAVLAPDKQSPITAAEKPALMARPEVQASAPDAPNPSLSKIAPASANKKLPALPQIANPATSENSASSSHSPYFSELDGEQYVDHEYLEEREFNLEGKKRFYLMTDPSTPGFNRMQTIEREKGITESIIGKFRKSDQEPKQALSLSSDYFRMPQQDVIGALEQRCFSGKKISKAKILSQKNKELGLWPVAPITEKFVYEVVKLEGNVQEILLTSYATSNKNPTYYWPLVVFLDQSGCVIEGVSGFKNQQSDGRQFQYASIEGLLKKPENAAYLFMTPLSTAVDVEESKLSHQGQIKLNVIR</sequence>
<keyword evidence="5" id="KW-1185">Reference proteome</keyword>
<evidence type="ECO:0000256" key="2">
    <source>
        <dbReference type="SAM" id="SignalP"/>
    </source>
</evidence>
<dbReference type="NCBIfam" id="NF033645">
    <property type="entry name" value="pilus_FilE"/>
    <property type="match status" value="1"/>
</dbReference>
<dbReference type="Pfam" id="PF22881">
    <property type="entry name" value="FilE_C"/>
    <property type="match status" value="1"/>
</dbReference>
<accession>A0A4R1XL04</accession>
<protein>
    <recommendedName>
        <fullName evidence="3">FilE C-terminal domain-containing protein</fullName>
    </recommendedName>
</protein>
<organism evidence="4 5">
    <name type="scientific">Acinetobacter calcoaceticus</name>
    <dbReference type="NCBI Taxonomy" id="471"/>
    <lineage>
        <taxon>Bacteria</taxon>
        <taxon>Pseudomonadati</taxon>
        <taxon>Pseudomonadota</taxon>
        <taxon>Gammaproteobacteria</taxon>
        <taxon>Moraxellales</taxon>
        <taxon>Moraxellaceae</taxon>
        <taxon>Acinetobacter</taxon>
        <taxon>Acinetobacter calcoaceticus/baumannii complex</taxon>
    </lineage>
</organism>
<feature type="region of interest" description="Disordered" evidence="1">
    <location>
        <begin position="111"/>
        <end position="143"/>
    </location>
</feature>
<proteinExistence type="predicted"/>
<dbReference type="AlphaFoldDB" id="A0A4R1XL04"/>
<dbReference type="InterPro" id="IPR049782">
    <property type="entry name" value="FilE-like"/>
</dbReference>
<feature type="domain" description="FilE C-terminal" evidence="3">
    <location>
        <begin position="308"/>
        <end position="472"/>
    </location>
</feature>
<comment type="caution">
    <text evidence="4">The sequence shown here is derived from an EMBL/GenBank/DDBJ whole genome shotgun (WGS) entry which is preliminary data.</text>
</comment>
<feature type="region of interest" description="Disordered" evidence="1">
    <location>
        <begin position="50"/>
        <end position="72"/>
    </location>
</feature>
<evidence type="ECO:0000313" key="4">
    <source>
        <dbReference type="EMBL" id="TCM60233.1"/>
    </source>
</evidence>
<keyword evidence="2" id="KW-0732">Signal</keyword>
<dbReference type="InterPro" id="IPR055226">
    <property type="entry name" value="FilE_C"/>
</dbReference>
<feature type="signal peptide" evidence="2">
    <location>
        <begin position="1"/>
        <end position="22"/>
    </location>
</feature>
<feature type="compositionally biased region" description="Polar residues" evidence="1">
    <location>
        <begin position="121"/>
        <end position="137"/>
    </location>
</feature>
<evidence type="ECO:0000256" key="1">
    <source>
        <dbReference type="SAM" id="MobiDB-lite"/>
    </source>
</evidence>
<dbReference type="Proteomes" id="UP000294963">
    <property type="component" value="Unassembled WGS sequence"/>
</dbReference>
<reference evidence="4 5" key="1">
    <citation type="submission" date="2019-03" db="EMBL/GenBank/DDBJ databases">
        <title>Genomic analyses of the natural microbiome of Caenorhabditis elegans.</title>
        <authorList>
            <person name="Samuel B."/>
        </authorList>
    </citation>
    <scope>NUCLEOTIDE SEQUENCE [LARGE SCALE GENOMIC DNA]</scope>
    <source>
        <strain evidence="4 5">JUb89</strain>
    </source>
</reference>
<feature type="chain" id="PRO_5020634217" description="FilE C-terminal domain-containing protein" evidence="2">
    <location>
        <begin position="23"/>
        <end position="472"/>
    </location>
</feature>
<dbReference type="OrthoDB" id="6711556at2"/>
<gene>
    <name evidence="4" type="ORF">EC844_13519</name>
</gene>
<evidence type="ECO:0000259" key="3">
    <source>
        <dbReference type="Pfam" id="PF22881"/>
    </source>
</evidence>
<name>A0A4R1XL04_ACICA</name>